<proteinExistence type="predicted"/>
<accession>A0A367M3J7</accession>
<protein>
    <submittedName>
        <fullName evidence="1">2,5-didehydrogluconate reductase B</fullName>
        <ecNumber evidence="1">1.1.1.274</ecNumber>
    </submittedName>
</protein>
<name>A0A367M3J7_PSEAI</name>
<comment type="caution">
    <text evidence="1">The sequence shown here is derived from an EMBL/GenBank/DDBJ whole genome shotgun (WGS) entry which is preliminary data.</text>
</comment>
<feature type="non-terminal residue" evidence="1">
    <location>
        <position position="1"/>
    </location>
</feature>
<organism evidence="1 2">
    <name type="scientific">Pseudomonas aeruginosa</name>
    <dbReference type="NCBI Taxonomy" id="287"/>
    <lineage>
        <taxon>Bacteria</taxon>
        <taxon>Pseudomonadati</taxon>
        <taxon>Pseudomonadota</taxon>
        <taxon>Gammaproteobacteria</taxon>
        <taxon>Pseudomonadales</taxon>
        <taxon>Pseudomonadaceae</taxon>
        <taxon>Pseudomonas</taxon>
    </lineage>
</organism>
<dbReference type="EC" id="1.1.1.274" evidence="1"/>
<dbReference type="EMBL" id="QORE01001148">
    <property type="protein sequence ID" value="RCI71958.1"/>
    <property type="molecule type" value="Genomic_DNA"/>
</dbReference>
<reference evidence="1 2" key="1">
    <citation type="submission" date="2018-07" db="EMBL/GenBank/DDBJ databases">
        <title>Mechanisms of high-level aminoglycoside resistance among Gram-negative pathogens in Brazil.</title>
        <authorList>
            <person name="Ballaben A.S."/>
            <person name="Darini A.L.C."/>
            <person name="Doi Y."/>
        </authorList>
    </citation>
    <scope>NUCLEOTIDE SEQUENCE [LARGE SCALE GENOMIC DNA]</scope>
    <source>
        <strain evidence="1 2">B2-305</strain>
    </source>
</reference>
<dbReference type="Proteomes" id="UP000253594">
    <property type="component" value="Unassembled WGS sequence"/>
</dbReference>
<dbReference type="AlphaFoldDB" id="A0A367M3J7"/>
<gene>
    <name evidence="1" type="primary">dkgB</name>
    <name evidence="1" type="ORF">DT376_26300</name>
</gene>
<keyword evidence="1" id="KW-0560">Oxidoreductase</keyword>
<evidence type="ECO:0000313" key="1">
    <source>
        <dbReference type="EMBL" id="RCI71958.1"/>
    </source>
</evidence>
<evidence type="ECO:0000313" key="2">
    <source>
        <dbReference type="Proteomes" id="UP000253594"/>
    </source>
</evidence>
<sequence length="40" mass="4362">LASNLLARDLRLDAEDMARIAGLERNGREVSPQGLAPAWD</sequence>
<dbReference type="GO" id="GO:0050580">
    <property type="term" value="F:2,5-didehydrogluconate reductase activity"/>
    <property type="evidence" value="ECO:0007669"/>
    <property type="project" value="UniProtKB-EC"/>
</dbReference>